<dbReference type="eggNOG" id="ENOG502RJ4R">
    <property type="taxonomic scope" value="Eukaryota"/>
</dbReference>
<organism evidence="3 4">
    <name type="scientific">Fusarium vanettenii (strain ATCC MYA-4622 / CBS 123669 / FGSC 9596 / NRRL 45880 / 77-13-4)</name>
    <name type="common">Fusarium solani subsp. pisi</name>
    <dbReference type="NCBI Taxonomy" id="660122"/>
    <lineage>
        <taxon>Eukaryota</taxon>
        <taxon>Fungi</taxon>
        <taxon>Dikarya</taxon>
        <taxon>Ascomycota</taxon>
        <taxon>Pezizomycotina</taxon>
        <taxon>Sordariomycetes</taxon>
        <taxon>Hypocreomycetidae</taxon>
        <taxon>Hypocreales</taxon>
        <taxon>Nectriaceae</taxon>
        <taxon>Fusarium</taxon>
        <taxon>Fusarium solani species complex</taxon>
        <taxon>Fusarium vanettenii</taxon>
    </lineage>
</organism>
<feature type="region of interest" description="Disordered" evidence="1">
    <location>
        <begin position="165"/>
        <end position="185"/>
    </location>
</feature>
<dbReference type="InterPro" id="IPR025676">
    <property type="entry name" value="Clr5_dom"/>
</dbReference>
<feature type="domain" description="Clr5" evidence="2">
    <location>
        <begin position="187"/>
        <end position="227"/>
    </location>
</feature>
<evidence type="ECO:0000259" key="2">
    <source>
        <dbReference type="Pfam" id="PF14420"/>
    </source>
</evidence>
<proteinExistence type="predicted"/>
<gene>
    <name evidence="3" type="ORF">NECHADRAFT_85324</name>
</gene>
<dbReference type="KEGG" id="nhe:NECHADRAFT_85324"/>
<dbReference type="EMBL" id="GG698932">
    <property type="protein sequence ID" value="EEU35995.1"/>
    <property type="molecule type" value="Genomic_DNA"/>
</dbReference>
<dbReference type="InParanoid" id="C7ZJ13"/>
<sequence length="618" mass="69962">MCRGHTPIFPTNGSSRKSKTYPKEQNRQHCKQQVLPHLLRHKHLPRHGPISWPNFGTEAFASGPEWPSAPMETTYMPQNPWTGALPQWMPEELSRMTINEPSLQLPHTLEPPDIMDLDYQNPMQAHSSGTTYPFFTVGDGVEFEGVVSQPTPRIPSLTCTVQNPQPIPQSEIPRRSAQQNPGVSSYSDEAWEAIRPIFRDLFITQRCTLPQTSMIRELVHHFTATKKRHWPDCVKNKTTATGTNSQILSHQVPGSSQSQTRPKKAISTLIRKHDAIPNPTDETPVALNRPERADTLKAIIGNLLHDKVFNKAQDPARFSSPNQLSLIWDICRILQGLCLQLRHRDTSYVESFIHSLQDISSVAGKTHHVGMTALLESLLGISPCDLQDTMRISFLCTARALSSRLGPATQQSWNLGRHMLGLEETEQKFGLCHDYTINLLRNYASAAHYIFHDNELARDLAKRLWERTWSAYGNDETTLSWSVKAQGMAEAAKMRALLCCINHENKRKSNGEMKRFRRKMKLKGRKARRRFRATLESPPDPRNAKQAIDYLEKTVGRLDSSEWDCKFVKAGLLDILGGLKLEFCPKEVQGAAKSHREEGKGIRLEIATNELRVGTMDI</sequence>
<feature type="compositionally biased region" description="Polar residues" evidence="1">
    <location>
        <begin position="239"/>
        <end position="260"/>
    </location>
</feature>
<dbReference type="VEuPathDB" id="FungiDB:NECHADRAFT_85324"/>
<dbReference type="RefSeq" id="XP_003041708.1">
    <property type="nucleotide sequence ID" value="XM_003041662.1"/>
</dbReference>
<dbReference type="OrthoDB" id="5074980at2759"/>
<dbReference type="OMA" id="ANELTHC"/>
<reference evidence="3 4" key="1">
    <citation type="journal article" date="2009" name="PLoS Genet.">
        <title>The genome of Nectria haematococca: contribution of supernumerary chromosomes to gene expansion.</title>
        <authorList>
            <person name="Coleman J.J."/>
            <person name="Rounsley S.D."/>
            <person name="Rodriguez-Carres M."/>
            <person name="Kuo A."/>
            <person name="Wasmann C.C."/>
            <person name="Grimwood J."/>
            <person name="Schmutz J."/>
            <person name="Taga M."/>
            <person name="White G.J."/>
            <person name="Zhou S."/>
            <person name="Schwartz D.C."/>
            <person name="Freitag M."/>
            <person name="Ma L.J."/>
            <person name="Danchin E.G."/>
            <person name="Henrissat B."/>
            <person name="Coutinho P.M."/>
            <person name="Nelson D.R."/>
            <person name="Straney D."/>
            <person name="Napoli C.A."/>
            <person name="Barker B.M."/>
            <person name="Gribskov M."/>
            <person name="Rep M."/>
            <person name="Kroken S."/>
            <person name="Molnar I."/>
            <person name="Rensing C."/>
            <person name="Kennell J.C."/>
            <person name="Zamora J."/>
            <person name="Farman M.L."/>
            <person name="Selker E.U."/>
            <person name="Salamov A."/>
            <person name="Shapiro H."/>
            <person name="Pangilinan J."/>
            <person name="Lindquist E."/>
            <person name="Lamers C."/>
            <person name="Grigoriev I.V."/>
            <person name="Geiser D.M."/>
            <person name="Covert S.F."/>
            <person name="Temporini E."/>
            <person name="Vanetten H.D."/>
        </authorList>
    </citation>
    <scope>NUCLEOTIDE SEQUENCE [LARGE SCALE GENOMIC DNA]</scope>
    <source>
        <strain evidence="4">ATCC MYA-4622 / CBS 123669 / FGSC 9596 / NRRL 45880 / 77-13-4</strain>
    </source>
</reference>
<dbReference type="HOGENOM" id="CLU_442181_0_0_1"/>
<dbReference type="Proteomes" id="UP000005206">
    <property type="component" value="Chromosome 10"/>
</dbReference>
<feature type="compositionally biased region" description="Polar residues" evidence="1">
    <location>
        <begin position="176"/>
        <end position="185"/>
    </location>
</feature>
<evidence type="ECO:0000313" key="4">
    <source>
        <dbReference type="Proteomes" id="UP000005206"/>
    </source>
</evidence>
<name>C7ZJ13_FUSV7</name>
<dbReference type="GeneID" id="9674105"/>
<keyword evidence="4" id="KW-1185">Reference proteome</keyword>
<feature type="region of interest" description="Disordered" evidence="1">
    <location>
        <begin position="239"/>
        <end position="261"/>
    </location>
</feature>
<evidence type="ECO:0000313" key="3">
    <source>
        <dbReference type="EMBL" id="EEU35995.1"/>
    </source>
</evidence>
<feature type="region of interest" description="Disordered" evidence="1">
    <location>
        <begin position="1"/>
        <end position="28"/>
    </location>
</feature>
<accession>C7ZJ13</accession>
<protein>
    <recommendedName>
        <fullName evidence="2">Clr5 domain-containing protein</fullName>
    </recommendedName>
</protein>
<evidence type="ECO:0000256" key="1">
    <source>
        <dbReference type="SAM" id="MobiDB-lite"/>
    </source>
</evidence>
<dbReference type="Pfam" id="PF14420">
    <property type="entry name" value="Clr5"/>
    <property type="match status" value="1"/>
</dbReference>
<dbReference type="AlphaFoldDB" id="C7ZJ13"/>